<protein>
    <submittedName>
        <fullName evidence="1">Uncharacterized protein</fullName>
    </submittedName>
</protein>
<keyword evidence="2" id="KW-1185">Reference proteome</keyword>
<evidence type="ECO:0000313" key="2">
    <source>
        <dbReference type="Proteomes" id="UP000515788"/>
    </source>
</evidence>
<dbReference type="EMBL" id="CP059251">
    <property type="protein sequence ID" value="QLL34151.1"/>
    <property type="molecule type" value="Genomic_DNA"/>
</dbReference>
<proteinExistence type="predicted"/>
<dbReference type="GeneID" id="59327366"/>
<dbReference type="KEGG" id="tgb:HG536_0F04780"/>
<reference evidence="1 2" key="1">
    <citation type="submission" date="2020-06" db="EMBL/GenBank/DDBJ databases">
        <title>The yeast mating-type switching endonuclease HO is a domesticated member of an unorthodox homing genetic element family.</title>
        <authorList>
            <person name="Coughlan A.Y."/>
            <person name="Lombardi L."/>
            <person name="Braun-Galleani S."/>
            <person name="Martos A.R."/>
            <person name="Galeote V."/>
            <person name="Bigey F."/>
            <person name="Dequin S."/>
            <person name="Byrne K.P."/>
            <person name="Wolfe K.H."/>
        </authorList>
    </citation>
    <scope>NUCLEOTIDE SEQUENCE [LARGE SCALE GENOMIC DNA]</scope>
    <source>
        <strain evidence="1 2">CBS764</strain>
    </source>
</reference>
<dbReference type="RefSeq" id="XP_037140825.1">
    <property type="nucleotide sequence ID" value="XM_037284929.1"/>
</dbReference>
<gene>
    <name evidence="1" type="ORF">HG536_0F04780</name>
</gene>
<evidence type="ECO:0000313" key="1">
    <source>
        <dbReference type="EMBL" id="QLL34151.1"/>
    </source>
</evidence>
<dbReference type="AlphaFoldDB" id="A0A7G3ZKW5"/>
<name>A0A7G3ZKW5_9SACH</name>
<accession>A0A7G3ZKW5</accession>
<organism evidence="1 2">
    <name type="scientific">Torulaspora globosa</name>
    <dbReference type="NCBI Taxonomy" id="48254"/>
    <lineage>
        <taxon>Eukaryota</taxon>
        <taxon>Fungi</taxon>
        <taxon>Dikarya</taxon>
        <taxon>Ascomycota</taxon>
        <taxon>Saccharomycotina</taxon>
        <taxon>Saccharomycetes</taxon>
        <taxon>Saccharomycetales</taxon>
        <taxon>Saccharomycetaceae</taxon>
        <taxon>Torulaspora</taxon>
    </lineage>
</organism>
<sequence>MYCYTGTPATTRDDTGRYSHSSSVHSKLLRSSNDNAFELGLPIVTKKHRVFNIKWLKKLITREGLYYQHPPLSKYARMNKLQDIISIVGYDPDEKIYHCKLQCVDPQITIAFEEDEIQKLPHQRFRSLLQNLKTLTDFEHPVEDHWEGGRCNSTNWTYRLDKRRLRVWPST</sequence>
<dbReference type="Proteomes" id="UP000515788">
    <property type="component" value="Chromosome 6"/>
</dbReference>